<dbReference type="InterPro" id="IPR001647">
    <property type="entry name" value="HTH_TetR"/>
</dbReference>
<dbReference type="PANTHER" id="PTHR43479">
    <property type="entry name" value="ACREF/ENVCD OPERON REPRESSOR-RELATED"/>
    <property type="match status" value="1"/>
</dbReference>
<dbReference type="AlphaFoldDB" id="A0A9D1U541"/>
<dbReference type="InterPro" id="IPR009057">
    <property type="entry name" value="Homeodomain-like_sf"/>
</dbReference>
<dbReference type="GO" id="GO:0003677">
    <property type="term" value="F:DNA binding"/>
    <property type="evidence" value="ECO:0007669"/>
    <property type="project" value="UniProtKB-UniRule"/>
</dbReference>
<organism evidence="4 5">
    <name type="scientific">Candidatus Levilactobacillus faecigallinarum</name>
    <dbReference type="NCBI Taxonomy" id="2838638"/>
    <lineage>
        <taxon>Bacteria</taxon>
        <taxon>Bacillati</taxon>
        <taxon>Bacillota</taxon>
        <taxon>Bacilli</taxon>
        <taxon>Lactobacillales</taxon>
        <taxon>Lactobacillaceae</taxon>
        <taxon>Levilactobacillus</taxon>
    </lineage>
</organism>
<sequence length="184" mass="21145">MADFRSQKTDDLIVTAFVDLVLEKGFDHVTVTSIADRALINRKTFYEHYPDKFALTDAIRHAIIMWFEMTLQKRATLIRQGMGLSETIGQLEPELRQLLTSWRQPLNALLSIHEVKPQLLDDIQQVLSAQLKWGARQPVSELTINVLNGIMMGMLKYDLETNQLPSRQELQELTQNIRLILGDT</sequence>
<feature type="domain" description="HTH tetR-type" evidence="3">
    <location>
        <begin position="7"/>
        <end position="67"/>
    </location>
</feature>
<dbReference type="SUPFAM" id="SSF46689">
    <property type="entry name" value="Homeodomain-like"/>
    <property type="match status" value="1"/>
</dbReference>
<evidence type="ECO:0000256" key="2">
    <source>
        <dbReference type="PROSITE-ProRule" id="PRU00335"/>
    </source>
</evidence>
<dbReference type="Pfam" id="PF00440">
    <property type="entry name" value="TetR_N"/>
    <property type="match status" value="1"/>
</dbReference>
<gene>
    <name evidence="4" type="ORF">H9875_08015</name>
</gene>
<comment type="caution">
    <text evidence="4">The sequence shown here is derived from an EMBL/GenBank/DDBJ whole genome shotgun (WGS) entry which is preliminary data.</text>
</comment>
<proteinExistence type="predicted"/>
<keyword evidence="1 2" id="KW-0238">DNA-binding</keyword>
<evidence type="ECO:0000259" key="3">
    <source>
        <dbReference type="PROSITE" id="PS50977"/>
    </source>
</evidence>
<dbReference type="PROSITE" id="PS50977">
    <property type="entry name" value="HTH_TETR_2"/>
    <property type="match status" value="1"/>
</dbReference>
<accession>A0A9D1U541</accession>
<reference evidence="4" key="1">
    <citation type="journal article" date="2021" name="PeerJ">
        <title>Extensive microbial diversity within the chicken gut microbiome revealed by metagenomics and culture.</title>
        <authorList>
            <person name="Gilroy R."/>
            <person name="Ravi A."/>
            <person name="Getino M."/>
            <person name="Pursley I."/>
            <person name="Horton D.L."/>
            <person name="Alikhan N.F."/>
            <person name="Baker D."/>
            <person name="Gharbi K."/>
            <person name="Hall N."/>
            <person name="Watson M."/>
            <person name="Adriaenssens E.M."/>
            <person name="Foster-Nyarko E."/>
            <person name="Jarju S."/>
            <person name="Secka A."/>
            <person name="Antonio M."/>
            <person name="Oren A."/>
            <person name="Chaudhuri R.R."/>
            <person name="La Ragione R."/>
            <person name="Hildebrand F."/>
            <person name="Pallen M.J."/>
        </authorList>
    </citation>
    <scope>NUCLEOTIDE SEQUENCE</scope>
    <source>
        <strain evidence="4">CHK173-259</strain>
    </source>
</reference>
<name>A0A9D1U541_9LACO</name>
<reference evidence="4" key="2">
    <citation type="submission" date="2021-04" db="EMBL/GenBank/DDBJ databases">
        <authorList>
            <person name="Gilroy R."/>
        </authorList>
    </citation>
    <scope>NUCLEOTIDE SEQUENCE</scope>
    <source>
        <strain evidence="4">CHK173-259</strain>
    </source>
</reference>
<dbReference type="InterPro" id="IPR050624">
    <property type="entry name" value="HTH-type_Tx_Regulator"/>
</dbReference>
<dbReference type="PANTHER" id="PTHR43479:SF7">
    <property type="entry name" value="TETR-FAMILY TRANSCRIPTIONAL REGULATOR"/>
    <property type="match status" value="1"/>
</dbReference>
<dbReference type="Gene3D" id="1.10.357.10">
    <property type="entry name" value="Tetracycline Repressor, domain 2"/>
    <property type="match status" value="1"/>
</dbReference>
<dbReference type="Proteomes" id="UP000886822">
    <property type="component" value="Unassembled WGS sequence"/>
</dbReference>
<evidence type="ECO:0000256" key="1">
    <source>
        <dbReference type="ARBA" id="ARBA00023125"/>
    </source>
</evidence>
<evidence type="ECO:0000313" key="4">
    <source>
        <dbReference type="EMBL" id="HIW72553.1"/>
    </source>
</evidence>
<dbReference type="EMBL" id="DXGJ01000062">
    <property type="protein sequence ID" value="HIW72553.1"/>
    <property type="molecule type" value="Genomic_DNA"/>
</dbReference>
<protein>
    <submittedName>
        <fullName evidence="4">TetR/AcrR family transcriptional regulator</fullName>
    </submittedName>
</protein>
<feature type="DNA-binding region" description="H-T-H motif" evidence="2">
    <location>
        <begin position="30"/>
        <end position="49"/>
    </location>
</feature>
<evidence type="ECO:0000313" key="5">
    <source>
        <dbReference type="Proteomes" id="UP000886822"/>
    </source>
</evidence>